<dbReference type="EMBL" id="RWIS01000011">
    <property type="protein sequence ID" value="RSK29772.1"/>
    <property type="molecule type" value="Genomic_DNA"/>
</dbReference>
<dbReference type="Gene3D" id="3.40.50.720">
    <property type="entry name" value="NAD(P)-binding Rossmann-like Domain"/>
    <property type="match status" value="1"/>
</dbReference>
<keyword evidence="2" id="KW-0560">Oxidoreductase</keyword>
<reference evidence="2 3" key="1">
    <citation type="submission" date="2018-12" db="EMBL/GenBank/DDBJ databases">
        <authorList>
            <person name="Feng G."/>
            <person name="Zhu H."/>
        </authorList>
    </citation>
    <scope>NUCLEOTIDE SEQUENCE [LARGE SCALE GENOMIC DNA]</scope>
    <source>
        <strain evidence="2 3">9PBR-2</strain>
    </source>
</reference>
<dbReference type="GO" id="GO:0047936">
    <property type="term" value="F:glucose 1-dehydrogenase [NAD(P)+] activity"/>
    <property type="evidence" value="ECO:0007669"/>
    <property type="project" value="UniProtKB-EC"/>
</dbReference>
<keyword evidence="3" id="KW-1185">Reference proteome</keyword>
<dbReference type="EC" id="1.1.1.47" evidence="2"/>
<dbReference type="PANTHER" id="PTHR42879">
    <property type="entry name" value="3-OXOACYL-(ACYL-CARRIER-PROTEIN) REDUCTASE"/>
    <property type="match status" value="1"/>
</dbReference>
<dbReference type="Proteomes" id="UP000280066">
    <property type="component" value="Unassembled WGS sequence"/>
</dbReference>
<organism evidence="2 3">
    <name type="scientific">Hymenobacter metallilatus</name>
    <dbReference type="NCBI Taxonomy" id="2493666"/>
    <lineage>
        <taxon>Bacteria</taxon>
        <taxon>Pseudomonadati</taxon>
        <taxon>Bacteroidota</taxon>
        <taxon>Cytophagia</taxon>
        <taxon>Cytophagales</taxon>
        <taxon>Hymenobacteraceae</taxon>
        <taxon>Hymenobacter</taxon>
    </lineage>
</organism>
<dbReference type="FunFam" id="3.40.50.720:FF:000084">
    <property type="entry name" value="Short-chain dehydrogenase reductase"/>
    <property type="match status" value="1"/>
</dbReference>
<accession>A0A3R9MTR7</accession>
<evidence type="ECO:0000313" key="2">
    <source>
        <dbReference type="EMBL" id="RSK29772.1"/>
    </source>
</evidence>
<dbReference type="PANTHER" id="PTHR42879:SF2">
    <property type="entry name" value="3-OXOACYL-[ACYL-CARRIER-PROTEIN] REDUCTASE FABG"/>
    <property type="match status" value="1"/>
</dbReference>
<dbReference type="CDD" id="cd05358">
    <property type="entry name" value="GlcDH_SDR_c"/>
    <property type="match status" value="1"/>
</dbReference>
<dbReference type="PRINTS" id="PR00081">
    <property type="entry name" value="GDHRDH"/>
</dbReference>
<comment type="similarity">
    <text evidence="1">Belongs to the short-chain dehydrogenases/reductases (SDR) family.</text>
</comment>
<gene>
    <name evidence="2" type="ORF">EI290_15650</name>
</gene>
<dbReference type="InterPro" id="IPR002347">
    <property type="entry name" value="SDR_fam"/>
</dbReference>
<dbReference type="NCBIfam" id="NF009466">
    <property type="entry name" value="PRK12826.1-2"/>
    <property type="match status" value="1"/>
</dbReference>
<dbReference type="NCBIfam" id="NF005559">
    <property type="entry name" value="PRK07231.1"/>
    <property type="match status" value="1"/>
</dbReference>
<dbReference type="InterPro" id="IPR050259">
    <property type="entry name" value="SDR"/>
</dbReference>
<dbReference type="PRINTS" id="PR00080">
    <property type="entry name" value="SDRFAMILY"/>
</dbReference>
<dbReference type="InterPro" id="IPR036291">
    <property type="entry name" value="NAD(P)-bd_dom_sf"/>
</dbReference>
<dbReference type="GO" id="GO:0032787">
    <property type="term" value="P:monocarboxylic acid metabolic process"/>
    <property type="evidence" value="ECO:0007669"/>
    <property type="project" value="UniProtKB-ARBA"/>
</dbReference>
<protein>
    <submittedName>
        <fullName evidence="2">Glucose 1-dehydrogenase</fullName>
        <ecNumber evidence="2">1.1.1.47</ecNumber>
    </submittedName>
</protein>
<evidence type="ECO:0000313" key="3">
    <source>
        <dbReference type="Proteomes" id="UP000280066"/>
    </source>
</evidence>
<dbReference type="SUPFAM" id="SSF51735">
    <property type="entry name" value="NAD(P)-binding Rossmann-fold domains"/>
    <property type="match status" value="1"/>
</dbReference>
<evidence type="ECO:0000256" key="1">
    <source>
        <dbReference type="ARBA" id="ARBA00006484"/>
    </source>
</evidence>
<sequence length="272" mass="28939">MATPASVKRLHHQIALVTGGSSGIGAGVAEALAAEGATVFVNYSHSPDGAAEVVKKIEAAGGKAFAVHADVSKEDEVLAMFDEIRRQCGTLHILINNSGIQDDSPFLDMSLEKWQHVINVNLTGQFLCAREAAREFVRRGPQPEISRATGKIICMSSVHEVIPWAGHVNYATSKGGIMQLMKSMAQELAPQRIRVNSIGPGAIATPINLTARDTPEEEKSLLTLIPYGRIGEPADIGKVAVWLASDESDYVTGTTLFADGGMTLYPGFADNG</sequence>
<dbReference type="OrthoDB" id="9804104at2"/>
<dbReference type="AlphaFoldDB" id="A0A3R9MTR7"/>
<dbReference type="RefSeq" id="WP_125432314.1">
    <property type="nucleotide sequence ID" value="NZ_RWIS01000011.1"/>
</dbReference>
<name>A0A3R9MTR7_9BACT</name>
<comment type="caution">
    <text evidence="2">The sequence shown here is derived from an EMBL/GenBank/DDBJ whole genome shotgun (WGS) entry which is preliminary data.</text>
</comment>
<dbReference type="PROSITE" id="PS00061">
    <property type="entry name" value="ADH_SHORT"/>
    <property type="match status" value="1"/>
</dbReference>
<dbReference type="InterPro" id="IPR020904">
    <property type="entry name" value="Sc_DH/Rdtase_CS"/>
</dbReference>
<dbReference type="Pfam" id="PF13561">
    <property type="entry name" value="adh_short_C2"/>
    <property type="match status" value="1"/>
</dbReference>
<proteinExistence type="inferred from homology"/>